<accession>A0AAV5TJM1</accession>
<dbReference type="InterPro" id="IPR052860">
    <property type="entry name" value="NRL-GPCR1"/>
</dbReference>
<evidence type="ECO:0000313" key="3">
    <source>
        <dbReference type="Proteomes" id="UP001432027"/>
    </source>
</evidence>
<feature type="non-terminal residue" evidence="2">
    <location>
        <position position="170"/>
    </location>
</feature>
<evidence type="ECO:0000313" key="2">
    <source>
        <dbReference type="EMBL" id="GMS94506.1"/>
    </source>
</evidence>
<keyword evidence="1" id="KW-1133">Transmembrane helix</keyword>
<reference evidence="2" key="1">
    <citation type="submission" date="2023-10" db="EMBL/GenBank/DDBJ databases">
        <title>Genome assembly of Pristionchus species.</title>
        <authorList>
            <person name="Yoshida K."/>
            <person name="Sommer R.J."/>
        </authorList>
    </citation>
    <scope>NUCLEOTIDE SEQUENCE</scope>
    <source>
        <strain evidence="2">RS0144</strain>
    </source>
</reference>
<feature type="transmembrane region" description="Helical" evidence="1">
    <location>
        <begin position="94"/>
        <end position="113"/>
    </location>
</feature>
<sequence>NLFAFDSTTILVNHIAARYCRSRYHSLHSPTSLNGRYQAKEAYDVAKSMQPAFMSIYFAKTLLAIILLSFCYKMDAVLQCVPFLFPATFADLEVLYFLTHTILSIFLIVWLMIKHPRFRRRINSMLGESLKLNEISSASQIRDRRSEGNLYFESLTASWSLAHANSKRKR</sequence>
<proteinExistence type="predicted"/>
<feature type="transmembrane region" description="Helical" evidence="1">
    <location>
        <begin position="57"/>
        <end position="74"/>
    </location>
</feature>
<evidence type="ECO:0000256" key="1">
    <source>
        <dbReference type="SAM" id="Phobius"/>
    </source>
</evidence>
<dbReference type="EMBL" id="BTSX01000004">
    <property type="protein sequence ID" value="GMS94506.1"/>
    <property type="molecule type" value="Genomic_DNA"/>
</dbReference>
<dbReference type="AlphaFoldDB" id="A0AAV5TJM1"/>
<name>A0AAV5TJM1_9BILA</name>
<keyword evidence="1" id="KW-0472">Membrane</keyword>
<comment type="caution">
    <text evidence="2">The sequence shown here is derived from an EMBL/GenBank/DDBJ whole genome shotgun (WGS) entry which is preliminary data.</text>
</comment>
<evidence type="ECO:0008006" key="4">
    <source>
        <dbReference type="Google" id="ProtNLM"/>
    </source>
</evidence>
<keyword evidence="1" id="KW-0812">Transmembrane</keyword>
<organism evidence="2 3">
    <name type="scientific">Pristionchus entomophagus</name>
    <dbReference type="NCBI Taxonomy" id="358040"/>
    <lineage>
        <taxon>Eukaryota</taxon>
        <taxon>Metazoa</taxon>
        <taxon>Ecdysozoa</taxon>
        <taxon>Nematoda</taxon>
        <taxon>Chromadorea</taxon>
        <taxon>Rhabditida</taxon>
        <taxon>Rhabditina</taxon>
        <taxon>Diplogasteromorpha</taxon>
        <taxon>Diplogasteroidea</taxon>
        <taxon>Neodiplogasteridae</taxon>
        <taxon>Pristionchus</taxon>
    </lineage>
</organism>
<dbReference type="Proteomes" id="UP001432027">
    <property type="component" value="Unassembled WGS sequence"/>
</dbReference>
<keyword evidence="3" id="KW-1185">Reference proteome</keyword>
<protein>
    <recommendedName>
        <fullName evidence="4">G protein-coupled receptor</fullName>
    </recommendedName>
</protein>
<dbReference type="PANTHER" id="PTHR47521">
    <property type="entry name" value="SERPENTINE RECEPTOR, CLASS E (EPSILON)-RELATED"/>
    <property type="match status" value="1"/>
</dbReference>
<gene>
    <name evidence="2" type="ORF">PENTCL1PPCAC_16681</name>
</gene>
<feature type="non-terminal residue" evidence="2">
    <location>
        <position position="1"/>
    </location>
</feature>
<dbReference type="PANTHER" id="PTHR47521:SF18">
    <property type="entry name" value="G PROTEIN-COUPLED RECEPTOR-RELATED"/>
    <property type="match status" value="1"/>
</dbReference>